<evidence type="ECO:0000313" key="3">
    <source>
        <dbReference type="EMBL" id="MCA9386496.1"/>
    </source>
</evidence>
<dbReference type="EMBL" id="JAGQLF010000003">
    <property type="protein sequence ID" value="MCA9386496.1"/>
    <property type="molecule type" value="Genomic_DNA"/>
</dbReference>
<reference evidence="3" key="2">
    <citation type="journal article" date="2021" name="Microbiome">
        <title>Successional dynamics and alternative stable states in a saline activated sludge microbial community over 9 years.</title>
        <authorList>
            <person name="Wang Y."/>
            <person name="Ye J."/>
            <person name="Ju F."/>
            <person name="Liu L."/>
            <person name="Boyd J.A."/>
            <person name="Deng Y."/>
            <person name="Parks D.H."/>
            <person name="Jiang X."/>
            <person name="Yin X."/>
            <person name="Woodcroft B.J."/>
            <person name="Tyson G.W."/>
            <person name="Hugenholtz P."/>
            <person name="Polz M.F."/>
            <person name="Zhang T."/>
        </authorList>
    </citation>
    <scope>NUCLEOTIDE SEQUENCE</scope>
    <source>
        <strain evidence="3">HKST-UBA09</strain>
    </source>
</reference>
<proteinExistence type="inferred from homology"/>
<name>A0A955LAP9_9BACT</name>
<dbReference type="InterPro" id="IPR000305">
    <property type="entry name" value="GIY-YIG_endonuc"/>
</dbReference>
<dbReference type="PROSITE" id="PS50164">
    <property type="entry name" value="GIY_YIG"/>
    <property type="match status" value="1"/>
</dbReference>
<dbReference type="Pfam" id="PF01541">
    <property type="entry name" value="GIY-YIG"/>
    <property type="match status" value="1"/>
</dbReference>
<comment type="similarity">
    <text evidence="1">Belongs to the UPF0213 family.</text>
</comment>
<evidence type="ECO:0000259" key="2">
    <source>
        <dbReference type="PROSITE" id="PS50164"/>
    </source>
</evidence>
<protein>
    <submittedName>
        <fullName evidence="3">GIY-YIG nuclease family protein</fullName>
    </submittedName>
</protein>
<dbReference type="PANTHER" id="PTHR34477:SF1">
    <property type="entry name" value="UPF0213 PROTEIN YHBQ"/>
    <property type="match status" value="1"/>
</dbReference>
<dbReference type="PANTHER" id="PTHR34477">
    <property type="entry name" value="UPF0213 PROTEIN YHBQ"/>
    <property type="match status" value="1"/>
</dbReference>
<dbReference type="Proteomes" id="UP000714915">
    <property type="component" value="Unassembled WGS sequence"/>
</dbReference>
<gene>
    <name evidence="3" type="ORF">KC669_00510</name>
</gene>
<dbReference type="AlphaFoldDB" id="A0A955LAP9"/>
<dbReference type="CDD" id="cd10456">
    <property type="entry name" value="GIY-YIG_UPF0213"/>
    <property type="match status" value="1"/>
</dbReference>
<reference evidence="3" key="1">
    <citation type="submission" date="2020-04" db="EMBL/GenBank/DDBJ databases">
        <authorList>
            <person name="Zhang T."/>
        </authorList>
    </citation>
    <scope>NUCLEOTIDE SEQUENCE</scope>
    <source>
        <strain evidence="3">HKST-UBA09</strain>
    </source>
</reference>
<evidence type="ECO:0000256" key="1">
    <source>
        <dbReference type="ARBA" id="ARBA00007435"/>
    </source>
</evidence>
<dbReference type="SUPFAM" id="SSF82771">
    <property type="entry name" value="GIY-YIG endonuclease"/>
    <property type="match status" value="1"/>
</dbReference>
<organism evidence="3 4">
    <name type="scientific">Candidatus Dojkabacteria bacterium</name>
    <dbReference type="NCBI Taxonomy" id="2099670"/>
    <lineage>
        <taxon>Bacteria</taxon>
        <taxon>Candidatus Dojkabacteria</taxon>
    </lineage>
</organism>
<dbReference type="InterPro" id="IPR035901">
    <property type="entry name" value="GIY-YIG_endonuc_sf"/>
</dbReference>
<feature type="domain" description="GIY-YIG" evidence="2">
    <location>
        <begin position="5"/>
        <end position="81"/>
    </location>
</feature>
<accession>A0A955LAP9</accession>
<dbReference type="InterPro" id="IPR050190">
    <property type="entry name" value="UPF0213_domain"/>
</dbReference>
<evidence type="ECO:0000313" key="4">
    <source>
        <dbReference type="Proteomes" id="UP000714915"/>
    </source>
</evidence>
<sequence length="99" mass="11930">MKDFYTYYVYILLCSDSTYYVGVTNNLDRRISEHNLGINKESYTHTRRPVRLVWFGDFNNINNAIAFEKQIKKWSKKKKESLINNDWHTISKLSKKKFN</sequence>
<dbReference type="Gene3D" id="3.40.1440.10">
    <property type="entry name" value="GIY-YIG endonuclease"/>
    <property type="match status" value="1"/>
</dbReference>
<comment type="caution">
    <text evidence="3">The sequence shown here is derived from an EMBL/GenBank/DDBJ whole genome shotgun (WGS) entry which is preliminary data.</text>
</comment>